<organism evidence="9 10">
    <name type="scientific">Actinomycetospora succinea</name>
    <dbReference type="NCBI Taxonomy" id="663603"/>
    <lineage>
        <taxon>Bacteria</taxon>
        <taxon>Bacillati</taxon>
        <taxon>Actinomycetota</taxon>
        <taxon>Actinomycetes</taxon>
        <taxon>Pseudonocardiales</taxon>
        <taxon>Pseudonocardiaceae</taxon>
        <taxon>Actinomycetospora</taxon>
    </lineage>
</organism>
<comment type="caution">
    <text evidence="9">The sequence shown here is derived from an EMBL/GenBank/DDBJ whole genome shotgun (WGS) entry which is preliminary data.</text>
</comment>
<evidence type="ECO:0000256" key="1">
    <source>
        <dbReference type="ARBA" id="ARBA00022679"/>
    </source>
</evidence>
<dbReference type="Proteomes" id="UP000295705">
    <property type="component" value="Unassembled WGS sequence"/>
</dbReference>
<evidence type="ECO:0000256" key="3">
    <source>
        <dbReference type="ARBA" id="ARBA00022777"/>
    </source>
</evidence>
<dbReference type="AlphaFoldDB" id="A0A4R6VH98"/>
<dbReference type="RefSeq" id="WP_133826533.1">
    <property type="nucleotide sequence ID" value="NZ_BAABHR010000025.1"/>
</dbReference>
<dbReference type="EMBL" id="SNYO01000003">
    <property type="protein sequence ID" value="TDQ60686.1"/>
    <property type="molecule type" value="Genomic_DNA"/>
</dbReference>
<dbReference type="Gene3D" id="1.10.510.10">
    <property type="entry name" value="Transferase(Phosphotransferase) domain 1"/>
    <property type="match status" value="1"/>
</dbReference>
<evidence type="ECO:0000256" key="5">
    <source>
        <dbReference type="PROSITE-ProRule" id="PRU10141"/>
    </source>
</evidence>
<dbReference type="InterPro" id="IPR000719">
    <property type="entry name" value="Prot_kinase_dom"/>
</dbReference>
<keyword evidence="2 5" id="KW-0547">Nucleotide-binding</keyword>
<dbReference type="OrthoDB" id="9762169at2"/>
<feature type="region of interest" description="Disordered" evidence="6">
    <location>
        <begin position="251"/>
        <end position="298"/>
    </location>
</feature>
<feature type="transmembrane region" description="Helical" evidence="7">
    <location>
        <begin position="77"/>
        <end position="100"/>
    </location>
</feature>
<feature type="transmembrane region" description="Helical" evidence="7">
    <location>
        <begin position="6"/>
        <end position="29"/>
    </location>
</feature>
<evidence type="ECO:0000313" key="9">
    <source>
        <dbReference type="EMBL" id="TDQ60686.1"/>
    </source>
</evidence>
<keyword evidence="7" id="KW-0812">Transmembrane</keyword>
<evidence type="ECO:0000256" key="2">
    <source>
        <dbReference type="ARBA" id="ARBA00022741"/>
    </source>
</evidence>
<dbReference type="PROSITE" id="PS00107">
    <property type="entry name" value="PROTEIN_KINASE_ATP"/>
    <property type="match status" value="1"/>
</dbReference>
<feature type="transmembrane region" description="Helical" evidence="7">
    <location>
        <begin position="133"/>
        <end position="156"/>
    </location>
</feature>
<dbReference type="PANTHER" id="PTHR43289:SF34">
    <property type="entry name" value="SERINE_THREONINE-PROTEIN KINASE YBDM-RELATED"/>
    <property type="match status" value="1"/>
</dbReference>
<keyword evidence="1" id="KW-0808">Transferase</keyword>
<feature type="transmembrane region" description="Helical" evidence="7">
    <location>
        <begin position="177"/>
        <end position="210"/>
    </location>
</feature>
<protein>
    <submittedName>
        <fullName evidence="9">Serine/threonine protein kinase</fullName>
    </submittedName>
</protein>
<dbReference type="SMART" id="SM00220">
    <property type="entry name" value="S_TKc"/>
    <property type="match status" value="1"/>
</dbReference>
<dbReference type="GO" id="GO:0005524">
    <property type="term" value="F:ATP binding"/>
    <property type="evidence" value="ECO:0007669"/>
    <property type="project" value="UniProtKB-UniRule"/>
</dbReference>
<keyword evidence="4 5" id="KW-0067">ATP-binding</keyword>
<accession>A0A4R6VH98</accession>
<dbReference type="InterPro" id="IPR011009">
    <property type="entry name" value="Kinase-like_dom_sf"/>
</dbReference>
<keyword evidence="3 9" id="KW-0418">Kinase</keyword>
<dbReference type="PANTHER" id="PTHR43289">
    <property type="entry name" value="MITOGEN-ACTIVATED PROTEIN KINASE KINASE KINASE 20-RELATED"/>
    <property type="match status" value="1"/>
</dbReference>
<dbReference type="GO" id="GO:0004674">
    <property type="term" value="F:protein serine/threonine kinase activity"/>
    <property type="evidence" value="ECO:0007669"/>
    <property type="project" value="UniProtKB-KW"/>
</dbReference>
<dbReference type="SUPFAM" id="SSF56112">
    <property type="entry name" value="Protein kinase-like (PK-like)"/>
    <property type="match status" value="1"/>
</dbReference>
<keyword evidence="7" id="KW-1133">Transmembrane helix</keyword>
<evidence type="ECO:0000256" key="7">
    <source>
        <dbReference type="SAM" id="Phobius"/>
    </source>
</evidence>
<dbReference type="PROSITE" id="PS50011">
    <property type="entry name" value="PROTEIN_KINASE_DOM"/>
    <property type="match status" value="1"/>
</dbReference>
<keyword evidence="10" id="KW-1185">Reference proteome</keyword>
<dbReference type="PROSITE" id="PS00108">
    <property type="entry name" value="PROTEIN_KINASE_ST"/>
    <property type="match status" value="1"/>
</dbReference>
<keyword evidence="7" id="KW-0472">Membrane</keyword>
<dbReference type="Pfam" id="PF00069">
    <property type="entry name" value="Pkinase"/>
    <property type="match status" value="1"/>
</dbReference>
<dbReference type="Gene3D" id="3.30.200.20">
    <property type="entry name" value="Phosphorylase Kinase, domain 1"/>
    <property type="match status" value="1"/>
</dbReference>
<feature type="binding site" evidence="5">
    <location>
        <position position="349"/>
    </location>
    <ligand>
        <name>ATP</name>
        <dbReference type="ChEBI" id="CHEBI:30616"/>
    </ligand>
</feature>
<evidence type="ECO:0000313" key="10">
    <source>
        <dbReference type="Proteomes" id="UP000295705"/>
    </source>
</evidence>
<dbReference type="InterPro" id="IPR017441">
    <property type="entry name" value="Protein_kinase_ATP_BS"/>
</dbReference>
<evidence type="ECO:0000259" key="8">
    <source>
        <dbReference type="PROSITE" id="PS50011"/>
    </source>
</evidence>
<feature type="compositionally biased region" description="Low complexity" evidence="6">
    <location>
        <begin position="266"/>
        <end position="284"/>
    </location>
</feature>
<name>A0A4R6VH98_9PSEU</name>
<dbReference type="CDD" id="cd14014">
    <property type="entry name" value="STKc_PknB_like"/>
    <property type="match status" value="1"/>
</dbReference>
<reference evidence="9 10" key="1">
    <citation type="submission" date="2019-03" db="EMBL/GenBank/DDBJ databases">
        <title>Genomic Encyclopedia of Type Strains, Phase IV (KMG-IV): sequencing the most valuable type-strain genomes for metagenomic binning, comparative biology and taxonomic classification.</title>
        <authorList>
            <person name="Goeker M."/>
        </authorList>
    </citation>
    <scope>NUCLEOTIDE SEQUENCE [LARGE SCALE GENOMIC DNA]</scope>
    <source>
        <strain evidence="9 10">DSM 45775</strain>
    </source>
</reference>
<feature type="domain" description="Protein kinase" evidence="8">
    <location>
        <begin position="320"/>
        <end position="576"/>
    </location>
</feature>
<evidence type="ECO:0000256" key="4">
    <source>
        <dbReference type="ARBA" id="ARBA00022840"/>
    </source>
</evidence>
<dbReference type="InterPro" id="IPR008271">
    <property type="entry name" value="Ser/Thr_kinase_AS"/>
</dbReference>
<keyword evidence="9" id="KW-0723">Serine/threonine-protein kinase</keyword>
<evidence type="ECO:0000256" key="6">
    <source>
        <dbReference type="SAM" id="MobiDB-lite"/>
    </source>
</evidence>
<sequence length="599" mass="62386">MGLAQLGPGLPVVVVLVAGVLTALAMAPLHRRAAHQRRSAMLVDRVVTDRVARLTGAERRRARRHLHRAADLPVPRAVGLTLLTAAVTGAVGALAVSLVADELGAGRRLAIRGLIARMEDLGLPAPTASGPTITVGGVVVLAVLSFAVAGLYVGGLDVERRRAMPVTRPWPTSRGKATAMLGLVLALLLVLAGGTLAVPGVGLGAALFLLAHQLVTRTQRPRACREAPVVPEALRAARLPAVKERRLLRARRDKEKQLEPAPPAAPASVPAAPAPRRGLSMPSRSAPPPPPAVGPSTRLVDMAAPEQPLTPHDPRSVGEYTLTGRLGSGGMGTVYLGHRAGTHGVVAIKVLAPHLLDDVDARTRFLREGQTLQKVTGDYTARVHGVGFDGSMPYIVMERLDGPSLHAFVAASGAVTDGEMLTRTAIALARALAALHADGITHRDLKPGNVLLTSAGPKVVDFGIARVVGQTHHTPAGNMVGTPGYMAPEQVTGNGAGPATDVWAWACCVVFAARGDHLFDGDNILDIARRILDGPGPEAFAAVHRLSPRLVPVLRRATAQEVGDRPRDGAALLRLLDRSGATAVAGPSGWDRLVGGGVR</sequence>
<gene>
    <name evidence="9" type="ORF">EV188_103185</name>
</gene>
<proteinExistence type="predicted"/>